<name>A0A315XLG7_9EURY</name>
<evidence type="ECO:0000313" key="3">
    <source>
        <dbReference type="Proteomes" id="UP000251717"/>
    </source>
</evidence>
<dbReference type="EMBL" id="MZGS01000026">
    <property type="protein sequence ID" value="PWB85601.1"/>
    <property type="molecule type" value="Genomic_DNA"/>
</dbReference>
<organism evidence="2 3">
    <name type="scientific">Methanobrevibacter thaueri</name>
    <dbReference type="NCBI Taxonomy" id="190975"/>
    <lineage>
        <taxon>Archaea</taxon>
        <taxon>Methanobacteriati</taxon>
        <taxon>Methanobacteriota</taxon>
        <taxon>Methanomada group</taxon>
        <taxon>Methanobacteria</taxon>
        <taxon>Methanobacteriales</taxon>
        <taxon>Methanobacteriaceae</taxon>
        <taxon>Methanobrevibacter</taxon>
    </lineage>
</organism>
<evidence type="ECO:0000256" key="1">
    <source>
        <dbReference type="SAM" id="MobiDB-lite"/>
    </source>
</evidence>
<comment type="caution">
    <text evidence="2">The sequence shown here is derived from an EMBL/GenBank/DDBJ whole genome shotgun (WGS) entry which is preliminary data.</text>
</comment>
<evidence type="ECO:0000313" key="2">
    <source>
        <dbReference type="EMBL" id="PWB85601.1"/>
    </source>
</evidence>
<protein>
    <submittedName>
        <fullName evidence="2">Uncharacterized protein</fullName>
    </submittedName>
</protein>
<feature type="region of interest" description="Disordered" evidence="1">
    <location>
        <begin position="58"/>
        <end position="82"/>
    </location>
</feature>
<gene>
    <name evidence="2" type="ORF">MBBTH_16380</name>
</gene>
<reference evidence="2 3" key="1">
    <citation type="submission" date="2017-03" db="EMBL/GenBank/DDBJ databases">
        <title>Genome sequence of Methanobrevibacter thaueri.</title>
        <authorList>
            <person name="Poehlein A."/>
            <person name="Seedorf H."/>
            <person name="Daniel R."/>
        </authorList>
    </citation>
    <scope>NUCLEOTIDE SEQUENCE [LARGE SCALE GENOMIC DNA]</scope>
    <source>
        <strain evidence="2 3">DSM 11995</strain>
    </source>
</reference>
<dbReference type="RefSeq" id="WP_116592554.1">
    <property type="nucleotide sequence ID" value="NZ_MZGS01000026.1"/>
</dbReference>
<dbReference type="Proteomes" id="UP000251717">
    <property type="component" value="Unassembled WGS sequence"/>
</dbReference>
<dbReference type="AlphaFoldDB" id="A0A315XLG7"/>
<sequence length="298" mass="34028">MKMKNLIGIMAIAILTLLCIGGVCATEDGDNLSIDNNDSQIKYSDDFNEINGNSSGETGFADGNASTTTDQNTTQQNAPKSEKINPTVFCSQEFIHKKSKTFKVKVYSYNDDSKLVYHKNLKLTVKVKIGKKTKTYHVKTNNKGEAKILNVKNLKVGTYKVTVTTPDKRFKIKETGHIFIYGKAKKKTTIKMKKNKYGIEATKKLNKRDVLWTFYEPRDAQFKKGVYAKTYDVKNPLDGFPHSMIYKAKFYFKNKKTGKIISKTAKLKADKFYGWKDIKVKPIKGYKPIETKVWYLTR</sequence>
<keyword evidence="3" id="KW-1185">Reference proteome</keyword>
<accession>A0A315XLG7</accession>
<proteinExistence type="predicted"/>
<feature type="compositionally biased region" description="Low complexity" evidence="1">
    <location>
        <begin position="67"/>
        <end position="77"/>
    </location>
</feature>